<comment type="similarity">
    <text evidence="1">Belongs to the FliN/MopA/SpaO family.</text>
</comment>
<dbReference type="InterPro" id="IPR001172">
    <property type="entry name" value="FliN_T3SS_HrcQb"/>
</dbReference>
<protein>
    <submittedName>
        <fullName evidence="3">Type III secretion system cytoplasmic ring protein SctQ</fullName>
    </submittedName>
</protein>
<dbReference type="InterPro" id="IPR036429">
    <property type="entry name" value="SpoA-like_sf"/>
</dbReference>
<evidence type="ECO:0000313" key="4">
    <source>
        <dbReference type="Proteomes" id="UP001595190"/>
    </source>
</evidence>
<name>A0ABV6ZL60_9HYPH</name>
<dbReference type="EMBL" id="JBHGPK010000014">
    <property type="protein sequence ID" value="MFC2252859.1"/>
    <property type="molecule type" value="Genomic_DNA"/>
</dbReference>
<dbReference type="SUPFAM" id="SSF101801">
    <property type="entry name" value="Surface presentation of antigens (SPOA)"/>
    <property type="match status" value="2"/>
</dbReference>
<dbReference type="Pfam" id="PF01052">
    <property type="entry name" value="FliMN_C"/>
    <property type="match status" value="1"/>
</dbReference>
<dbReference type="Gene3D" id="2.30.330.10">
    <property type="entry name" value="SpoA-like"/>
    <property type="match status" value="2"/>
</dbReference>
<feature type="domain" description="Flagellar motor switch protein FliN-like C-terminal" evidence="2">
    <location>
        <begin position="287"/>
        <end position="355"/>
    </location>
</feature>
<evidence type="ECO:0000256" key="1">
    <source>
        <dbReference type="ARBA" id="ARBA00009226"/>
    </source>
</evidence>
<dbReference type="Proteomes" id="UP001595190">
    <property type="component" value="Unassembled WGS sequence"/>
</dbReference>
<organism evidence="3 4">
    <name type="scientific">Labrys neptuniae</name>
    <dbReference type="NCBI Taxonomy" id="376174"/>
    <lineage>
        <taxon>Bacteria</taxon>
        <taxon>Pseudomonadati</taxon>
        <taxon>Pseudomonadota</taxon>
        <taxon>Alphaproteobacteria</taxon>
        <taxon>Hyphomicrobiales</taxon>
        <taxon>Xanthobacteraceae</taxon>
        <taxon>Labrys</taxon>
    </lineage>
</organism>
<dbReference type="InterPro" id="IPR013385">
    <property type="entry name" value="T3SS_SpaO/YscQ/SpaO"/>
</dbReference>
<gene>
    <name evidence="3" type="primary">sctQ</name>
    <name evidence="3" type="ORF">ACETRX_24700</name>
</gene>
<evidence type="ECO:0000259" key="2">
    <source>
        <dbReference type="Pfam" id="PF01052"/>
    </source>
</evidence>
<dbReference type="RefSeq" id="WP_394313547.1">
    <property type="nucleotide sequence ID" value="NZ_JBHGPK010000014.1"/>
</dbReference>
<dbReference type="PANTHER" id="PTHR30034:SF5">
    <property type="entry name" value="SECRETION SYSTEM APPARATUS PROTEIN SSAQ"/>
    <property type="match status" value="1"/>
</dbReference>
<dbReference type="InterPro" id="IPR001543">
    <property type="entry name" value="FliN-like_C"/>
</dbReference>
<sequence length="359" mass="38208">MHQRLAALGKTRQLPAADPPVSAARLQAITPADAAALNTFYRHRPPVKIRVAGEEFLLSVLWQPAVDPGTTTAIDFKVGAATGRLCLAPAQFERWLARANPGATVEPPAPAHAALLLESYLRDEIAWLEQQLDGTIELIAATGLSSPPDMPFAFALRSTGQAESACFLQADATLTTRIGRILDTASGKPAVRRLDLPLPVSLWWAATSLSVGELRTLQPGDIVMTDGWTRGAQTVLVVLAGRRAALAEPIGQSGRLVSAPMPISKTRWGWIMDEPQSASGQPDDAGLEDLPVTVVFELARMTMPLHEVSRLAAGSIVPLPELSEPAVDLVANGKRIGRGEIVKVGDGMGVRIVRMATDA</sequence>
<dbReference type="PANTHER" id="PTHR30034">
    <property type="entry name" value="FLAGELLAR MOTOR SWITCH PROTEIN FLIM"/>
    <property type="match status" value="1"/>
</dbReference>
<evidence type="ECO:0000313" key="3">
    <source>
        <dbReference type="EMBL" id="MFC2252859.1"/>
    </source>
</evidence>
<dbReference type="PRINTS" id="PR00956">
    <property type="entry name" value="FLGMOTORFLIN"/>
</dbReference>
<reference evidence="3 4" key="1">
    <citation type="submission" date="2024-09" db="EMBL/GenBank/DDBJ databases">
        <title>Description of Labrys sedimenti sp. nov., isolated from a diclofenac-degrading enrichment culture, and genome-based reclassification of Labrys portucalensis as a later heterotypic synonym of Labrys neptuniae.</title>
        <authorList>
            <person name="Tancsics A."/>
            <person name="Csepanyi A."/>
        </authorList>
    </citation>
    <scope>NUCLEOTIDE SEQUENCE [LARGE SCALE GENOMIC DNA]</scope>
    <source>
        <strain evidence="3 4">LMG 23412</strain>
    </source>
</reference>
<comment type="caution">
    <text evidence="3">The sequence shown here is derived from an EMBL/GenBank/DDBJ whole genome shotgun (WGS) entry which is preliminary data.</text>
</comment>
<accession>A0ABV6ZL60</accession>
<dbReference type="NCBIfam" id="TIGR02551">
    <property type="entry name" value="SpaO_YscQ"/>
    <property type="match status" value="1"/>
</dbReference>
<proteinExistence type="inferred from homology"/>